<dbReference type="GO" id="GO:0016651">
    <property type="term" value="F:oxidoreductase activity, acting on NAD(P)H"/>
    <property type="evidence" value="ECO:0007669"/>
    <property type="project" value="TreeGrafter"/>
</dbReference>
<dbReference type="Pfam" id="PF13602">
    <property type="entry name" value="ADH_zinc_N_2"/>
    <property type="match status" value="1"/>
</dbReference>
<dbReference type="RefSeq" id="WP_091614685.1">
    <property type="nucleotide sequence ID" value="NZ_FMCX01000010.1"/>
</dbReference>
<feature type="domain" description="Enoyl reductase (ER)" evidence="3">
    <location>
        <begin position="10"/>
        <end position="326"/>
    </location>
</feature>
<dbReference type="Gene3D" id="3.40.50.720">
    <property type="entry name" value="NAD(P)-binding Rossmann-like Domain"/>
    <property type="match status" value="1"/>
</dbReference>
<evidence type="ECO:0000313" key="4">
    <source>
        <dbReference type="EMBL" id="SCF44733.1"/>
    </source>
</evidence>
<dbReference type="SUPFAM" id="SSF51735">
    <property type="entry name" value="NAD(P)-binding Rossmann-fold domains"/>
    <property type="match status" value="1"/>
</dbReference>
<keyword evidence="1" id="KW-0521">NADP</keyword>
<dbReference type="STRING" id="262898.GA0070564_110134"/>
<proteinExistence type="predicted"/>
<dbReference type="InterPro" id="IPR013154">
    <property type="entry name" value="ADH-like_N"/>
</dbReference>
<name>A0A1C5AHQ0_9ACTN</name>
<gene>
    <name evidence="4" type="ORF">GA0070564_110134</name>
</gene>
<reference evidence="5" key="1">
    <citation type="submission" date="2016-06" db="EMBL/GenBank/DDBJ databases">
        <authorList>
            <person name="Varghese N."/>
            <person name="Submissions Spin"/>
        </authorList>
    </citation>
    <scope>NUCLEOTIDE SEQUENCE [LARGE SCALE GENOMIC DNA]</scope>
    <source>
        <strain evidence="5">DSM 44830</strain>
    </source>
</reference>
<evidence type="ECO:0000313" key="5">
    <source>
        <dbReference type="Proteomes" id="UP000199504"/>
    </source>
</evidence>
<dbReference type="GO" id="GO:0070402">
    <property type="term" value="F:NADPH binding"/>
    <property type="evidence" value="ECO:0007669"/>
    <property type="project" value="TreeGrafter"/>
</dbReference>
<dbReference type="PANTHER" id="PTHR48106">
    <property type="entry name" value="QUINONE OXIDOREDUCTASE PIG3-RELATED"/>
    <property type="match status" value="1"/>
</dbReference>
<keyword evidence="5" id="KW-1185">Reference proteome</keyword>
<dbReference type="InterPro" id="IPR036291">
    <property type="entry name" value="NAD(P)-bd_dom_sf"/>
</dbReference>
<dbReference type="InterPro" id="IPR011032">
    <property type="entry name" value="GroES-like_sf"/>
</dbReference>
<dbReference type="OrthoDB" id="3339625at2"/>
<dbReference type="EMBL" id="FMCX01000010">
    <property type="protein sequence ID" value="SCF44733.1"/>
    <property type="molecule type" value="Genomic_DNA"/>
</dbReference>
<organism evidence="4 5">
    <name type="scientific">Micromonospora mirobrigensis</name>
    <dbReference type="NCBI Taxonomy" id="262898"/>
    <lineage>
        <taxon>Bacteria</taxon>
        <taxon>Bacillati</taxon>
        <taxon>Actinomycetota</taxon>
        <taxon>Actinomycetes</taxon>
        <taxon>Micromonosporales</taxon>
        <taxon>Micromonosporaceae</taxon>
        <taxon>Micromonospora</taxon>
    </lineage>
</organism>
<keyword evidence="2" id="KW-0560">Oxidoreductase</keyword>
<dbReference type="SMART" id="SM00829">
    <property type="entry name" value="PKS_ER"/>
    <property type="match status" value="1"/>
</dbReference>
<dbReference type="Gene3D" id="3.90.180.10">
    <property type="entry name" value="Medium-chain alcohol dehydrogenases, catalytic domain"/>
    <property type="match status" value="1"/>
</dbReference>
<evidence type="ECO:0000256" key="1">
    <source>
        <dbReference type="ARBA" id="ARBA00022857"/>
    </source>
</evidence>
<dbReference type="Pfam" id="PF08240">
    <property type="entry name" value="ADH_N"/>
    <property type="match status" value="1"/>
</dbReference>
<dbReference type="InterPro" id="IPR020843">
    <property type="entry name" value="ER"/>
</dbReference>
<dbReference type="SUPFAM" id="SSF50129">
    <property type="entry name" value="GroES-like"/>
    <property type="match status" value="1"/>
</dbReference>
<dbReference type="Proteomes" id="UP000199504">
    <property type="component" value="Unassembled WGS sequence"/>
</dbReference>
<evidence type="ECO:0000256" key="2">
    <source>
        <dbReference type="ARBA" id="ARBA00023002"/>
    </source>
</evidence>
<evidence type="ECO:0000259" key="3">
    <source>
        <dbReference type="SMART" id="SM00829"/>
    </source>
</evidence>
<accession>A0A1C5AHQ0</accession>
<dbReference type="AlphaFoldDB" id="A0A1C5AHQ0"/>
<sequence length="328" mass="33597">MYAAVVTRFGGPEVLQLQELPDPTPGPGQVAIDVSHAAVGLIDAYIRQGRFENQPGMPTPPFVPGLEVAGTVRALGEGVSGLRVGEPVVTLTGAGGGQDGYASIAVVDAALAVSLDGLGVDPAAAVAALPNAASAWASLTQLAHIKEGDRLLVHGALGGLASAFPGVAKSLGAGRVVGTARRSSLEGARASALPYDEVVAGEELIEAVGETRFEIVVDPVGGQVRTDSLQVMAPFGRMLLVGNAAGDWEHSVRTNDLWLRNLALYGFSGGVYFPTHPEQVRPAAQGAIAAITQGLVDIRTESIPAAEAAEAHRRVEKGGIGGRIVLTF</sequence>
<protein>
    <submittedName>
        <fullName evidence="4">NADPH2:quinone reductase</fullName>
    </submittedName>
</protein>